<feature type="compositionally biased region" description="Basic and acidic residues" evidence="1">
    <location>
        <begin position="56"/>
        <end position="68"/>
    </location>
</feature>
<feature type="region of interest" description="Disordered" evidence="1">
    <location>
        <begin position="43"/>
        <end position="68"/>
    </location>
</feature>
<sequence>MTWIWRRVPPYLTATHYRFGPVTQDLRNLSNYYAGSTACRYSPSGAQSNRAGPTHALRDKESESLIDV</sequence>
<name>A0A2I8EVI4_9BURK</name>
<evidence type="ECO:0000313" key="3">
    <source>
        <dbReference type="Proteomes" id="UP000243502"/>
    </source>
</evidence>
<dbReference type="AlphaFoldDB" id="A0A2I8EVI4"/>
<evidence type="ECO:0000256" key="1">
    <source>
        <dbReference type="SAM" id="MobiDB-lite"/>
    </source>
</evidence>
<organism evidence="2 3">
    <name type="scientific">Paraburkholderia terrae</name>
    <dbReference type="NCBI Taxonomy" id="311230"/>
    <lineage>
        <taxon>Bacteria</taxon>
        <taxon>Pseudomonadati</taxon>
        <taxon>Pseudomonadota</taxon>
        <taxon>Betaproteobacteria</taxon>
        <taxon>Burkholderiales</taxon>
        <taxon>Burkholderiaceae</taxon>
        <taxon>Paraburkholderia</taxon>
    </lineage>
</organism>
<evidence type="ECO:0000313" key="2">
    <source>
        <dbReference type="EMBL" id="AUT63402.1"/>
    </source>
</evidence>
<dbReference type="EMBL" id="CP026112">
    <property type="protein sequence ID" value="AUT63402.1"/>
    <property type="molecule type" value="Genomic_DNA"/>
</dbReference>
<dbReference type="Proteomes" id="UP000243502">
    <property type="component" value="Chromosome 2"/>
</dbReference>
<reference evidence="2 3" key="1">
    <citation type="submission" date="2018-01" db="EMBL/GenBank/DDBJ databases">
        <title>Species boundaries and ecological features among Paraburkholderia terrae DSMZ17804T, P. hospita DSMZ17164T and P. caribensis DSMZ13236T.</title>
        <authorList>
            <person name="Pratama A.A."/>
        </authorList>
    </citation>
    <scope>NUCLEOTIDE SEQUENCE [LARGE SCALE GENOMIC DNA]</scope>
    <source>
        <strain evidence="2 3">DSM 17804</strain>
    </source>
</reference>
<proteinExistence type="predicted"/>
<protein>
    <submittedName>
        <fullName evidence="2">Uncharacterized protein</fullName>
    </submittedName>
</protein>
<gene>
    <name evidence="2" type="ORF">C2L65_28195</name>
</gene>
<accession>A0A2I8EVI4</accession>
<dbReference type="KEGG" id="pter:C2L65_28195"/>